<proteinExistence type="predicted"/>
<reference evidence="2" key="1">
    <citation type="submission" date="2021-07" db="EMBL/GenBank/DDBJ databases">
        <authorList>
            <person name="Branca A.L. A."/>
        </authorList>
    </citation>
    <scope>NUCLEOTIDE SEQUENCE</scope>
</reference>
<feature type="compositionally biased region" description="Basic and acidic residues" evidence="1">
    <location>
        <begin position="205"/>
        <end position="216"/>
    </location>
</feature>
<protein>
    <submittedName>
        <fullName evidence="2">Uncharacterized protein</fullName>
    </submittedName>
</protein>
<dbReference type="PANTHER" id="PTHR38795:SF1">
    <property type="entry name" value="DUF6604 DOMAIN-CONTAINING PROTEIN"/>
    <property type="match status" value="1"/>
</dbReference>
<evidence type="ECO:0000313" key="2">
    <source>
        <dbReference type="EMBL" id="CAG8247317.1"/>
    </source>
</evidence>
<name>A0A9W4I6Z9_PENOL</name>
<dbReference type="OrthoDB" id="5339038at2759"/>
<sequence length="487" mass="55085">MVDALAVSRGWSIGVIAGHVMKQPANNFQPRRDVDMFMDRRHERKLRGYIDSVDILMQLFERDAMLHGNPNRNGVIRELVGNLLHDFINWLGESKYKYGLTDIPPSRFSNTNANGLWEYSPFLCGAGLSEALELSYGTGLVVWDSVPEPICVIHLHNMLVQKGLLKRPIGLWDSLGSLFENCFFNGKPPTSKFHEAFENMAGQSSERRAGFRKSGESKNLGRRPSDLKGSLDPSENRFYTTKSLLEVYKAADWIPDRIPNEDIPTQSTLAFLRLADSKQIKDPVTGKVTLEDSELVKRLRAAGLSDKGIIDLASNMAFEKPLAPELVKILKASVPEGYTMNGASLHTEKRKVSLGTYLGLLETDFVSDVSGENRPLSSLNYLLVLARCYILFTRLEEKLRARRNMTWTIAYESELAIMNQKRLSITSFALTEKDPECMSIMAEEFEKMRCGFMDHIYWDDLVDQREMEKYLSPEDQIPSGTDACTVM</sequence>
<accession>A0A9W4I6Z9</accession>
<dbReference type="AlphaFoldDB" id="A0A9W4I6Z9"/>
<organism evidence="2 3">
    <name type="scientific">Penicillium olsonii</name>
    <dbReference type="NCBI Taxonomy" id="99116"/>
    <lineage>
        <taxon>Eukaryota</taxon>
        <taxon>Fungi</taxon>
        <taxon>Dikarya</taxon>
        <taxon>Ascomycota</taxon>
        <taxon>Pezizomycotina</taxon>
        <taxon>Eurotiomycetes</taxon>
        <taxon>Eurotiomycetidae</taxon>
        <taxon>Eurotiales</taxon>
        <taxon>Aspergillaceae</taxon>
        <taxon>Penicillium</taxon>
    </lineage>
</organism>
<keyword evidence="3" id="KW-1185">Reference proteome</keyword>
<dbReference type="Proteomes" id="UP001153618">
    <property type="component" value="Unassembled WGS sequence"/>
</dbReference>
<evidence type="ECO:0000256" key="1">
    <source>
        <dbReference type="SAM" id="MobiDB-lite"/>
    </source>
</evidence>
<dbReference type="PANTHER" id="PTHR38795">
    <property type="entry name" value="DUF6604 DOMAIN-CONTAINING PROTEIN"/>
    <property type="match status" value="1"/>
</dbReference>
<gene>
    <name evidence="2" type="ORF">POLS_LOCUS8693</name>
</gene>
<dbReference type="EMBL" id="CAJVOS010000071">
    <property type="protein sequence ID" value="CAG8247317.1"/>
    <property type="molecule type" value="Genomic_DNA"/>
</dbReference>
<feature type="region of interest" description="Disordered" evidence="1">
    <location>
        <begin position="202"/>
        <end position="234"/>
    </location>
</feature>
<comment type="caution">
    <text evidence="2">The sequence shown here is derived from an EMBL/GenBank/DDBJ whole genome shotgun (WGS) entry which is preliminary data.</text>
</comment>
<evidence type="ECO:0000313" key="3">
    <source>
        <dbReference type="Proteomes" id="UP001153618"/>
    </source>
</evidence>